<evidence type="ECO:0000256" key="1">
    <source>
        <dbReference type="ARBA" id="ARBA00022741"/>
    </source>
</evidence>
<evidence type="ECO:0000313" key="13">
    <source>
        <dbReference type="Proteomes" id="UP000785200"/>
    </source>
</evidence>
<dbReference type="SMART" id="SM00487">
    <property type="entry name" value="DEXDc"/>
    <property type="match status" value="1"/>
</dbReference>
<dbReference type="Pfam" id="PF00270">
    <property type="entry name" value="DEAD"/>
    <property type="match status" value="2"/>
</dbReference>
<dbReference type="GO" id="GO:0003723">
    <property type="term" value="F:RNA binding"/>
    <property type="evidence" value="ECO:0007669"/>
    <property type="project" value="UniProtKB-UniRule"/>
</dbReference>
<dbReference type="InterPro" id="IPR014001">
    <property type="entry name" value="Helicase_ATP-bd"/>
</dbReference>
<dbReference type="InterPro" id="IPR000629">
    <property type="entry name" value="RNA-helicase_DEAD-box_CS"/>
</dbReference>
<dbReference type="GO" id="GO:0016787">
    <property type="term" value="F:hydrolase activity"/>
    <property type="evidence" value="ECO:0007669"/>
    <property type="project" value="UniProtKB-KW"/>
</dbReference>
<dbReference type="EMBL" id="VNKQ01000009">
    <property type="protein sequence ID" value="KAG0648670.1"/>
    <property type="molecule type" value="Genomic_DNA"/>
</dbReference>
<sequence>MSSQIYSRYIPPKKAKGTKASQPFPPPEVLQSTTKHDASSTYARYVPSKSKAKRRKIKDSVEDSSSTMESLSISAPKYDSALDIDAPAPTNIQPDDIPADEINDPRHRRLMEKREKSLRKAEKLARKEATKAAPEALNDEIVGDPIPVEIEELHDLVPLPQPKPVPEPLVQSITASLPPWLANPIRVSPTLTAPFSALGISPEVEKVLYTKGFKEAFAVQAAVLPLLLPGTSNSVGDVLVSAATGSGKTLAYVLPMIEDVSSNVVTRLRGLIVLPTRELVIQAREMCEACATAVSGKKRVKVGTAVGNETFKAEQASLMEKELRYDPAGYKKQLQRLNAKWESSDVEDDSDNDFLCDDEEVSALPDHIINPISKIDILICTPGRLVEHLKSTHGFSLEYVRWLVVDEADKLLDQSFQQWLEIVMGRLNSSNPSLRNNNHVRKVVLSATMTRDIGQLNTLKLFRPKLVVMEGSHDQNDLQNEEASLALPELLVESAVKADDESLKPLYLLELLRREGLTLSIPEVDPSSSEDSSSDSDDTSSDGNSSTISSSSQTSLSRAVAKPALTDIPRGVLVFTKSNETAVRLGRLLALLESSLADAIGTLTSTTSTSSRRKTINSFIAGKISILVASDLVSRGLDLPNLAHVINYDIPSSVTNYVHRVGRTARAGKKGWAWSIFIPVEGRWFWNEIARSPDIARQTGTKISRVNIDAQSFGAEIRERYETALEVLGQEAKSSKTKSFKNGKSTER</sequence>
<comment type="catalytic activity">
    <reaction evidence="8">
        <text>ATP + H2O = ADP + phosphate + H(+)</text>
        <dbReference type="Rhea" id="RHEA:13065"/>
        <dbReference type="ChEBI" id="CHEBI:15377"/>
        <dbReference type="ChEBI" id="CHEBI:15378"/>
        <dbReference type="ChEBI" id="CHEBI:30616"/>
        <dbReference type="ChEBI" id="CHEBI:43474"/>
        <dbReference type="ChEBI" id="CHEBI:456216"/>
        <dbReference type="EC" id="3.6.4.13"/>
    </reaction>
</comment>
<proteinExistence type="inferred from homology"/>
<keyword evidence="2 7" id="KW-0378">Hydrolase</keyword>
<feature type="domain" description="Helicase ATP-binding" evidence="10">
    <location>
        <begin position="229"/>
        <end position="467"/>
    </location>
</feature>
<dbReference type="CDD" id="cd17956">
    <property type="entry name" value="DEADc_DDX51"/>
    <property type="match status" value="1"/>
</dbReference>
<comment type="caution">
    <text evidence="12">The sequence shown here is derived from an EMBL/GenBank/DDBJ whole genome shotgun (WGS) entry which is preliminary data.</text>
</comment>
<feature type="region of interest" description="Disordered" evidence="9">
    <location>
        <begin position="522"/>
        <end position="555"/>
    </location>
</feature>
<evidence type="ECO:0000256" key="8">
    <source>
        <dbReference type="RuleBase" id="RU365068"/>
    </source>
</evidence>
<reference evidence="12" key="1">
    <citation type="submission" date="2019-07" db="EMBL/GenBank/DDBJ databases">
        <title>Hyphodiscus hymeniophilus genome sequencing and assembly.</title>
        <authorList>
            <person name="Kramer G."/>
            <person name="Nodwell J."/>
        </authorList>
    </citation>
    <scope>NUCLEOTIDE SEQUENCE</scope>
    <source>
        <strain evidence="12">ATCC 34498</strain>
    </source>
</reference>
<dbReference type="PROSITE" id="PS51194">
    <property type="entry name" value="HELICASE_CTER"/>
    <property type="match status" value="1"/>
</dbReference>
<evidence type="ECO:0000256" key="6">
    <source>
        <dbReference type="ARBA" id="ARBA00023242"/>
    </source>
</evidence>
<evidence type="ECO:0000256" key="7">
    <source>
        <dbReference type="RuleBase" id="RU000492"/>
    </source>
</evidence>
<protein>
    <recommendedName>
        <fullName evidence="8">ATP-dependent RNA helicase</fullName>
        <ecNumber evidence="8">3.6.4.13</ecNumber>
    </recommendedName>
</protein>
<feature type="region of interest" description="Disordered" evidence="9">
    <location>
        <begin position="1"/>
        <end position="72"/>
    </location>
</feature>
<feature type="compositionally biased region" description="Low complexity" evidence="9">
    <location>
        <begin position="541"/>
        <end position="555"/>
    </location>
</feature>
<dbReference type="InterPro" id="IPR011545">
    <property type="entry name" value="DEAD/DEAH_box_helicase_dom"/>
</dbReference>
<dbReference type="GO" id="GO:0005524">
    <property type="term" value="F:ATP binding"/>
    <property type="evidence" value="ECO:0007669"/>
    <property type="project" value="UniProtKB-UniRule"/>
</dbReference>
<evidence type="ECO:0000256" key="9">
    <source>
        <dbReference type="SAM" id="MobiDB-lite"/>
    </source>
</evidence>
<evidence type="ECO:0000256" key="4">
    <source>
        <dbReference type="ARBA" id="ARBA00022840"/>
    </source>
</evidence>
<dbReference type="Proteomes" id="UP000785200">
    <property type="component" value="Unassembled WGS sequence"/>
</dbReference>
<evidence type="ECO:0000313" key="12">
    <source>
        <dbReference type="EMBL" id="KAG0648670.1"/>
    </source>
</evidence>
<keyword evidence="1 7" id="KW-0547">Nucleotide-binding</keyword>
<dbReference type="OrthoDB" id="3370at2759"/>
<evidence type="ECO:0000256" key="3">
    <source>
        <dbReference type="ARBA" id="ARBA00022806"/>
    </source>
</evidence>
<evidence type="ECO:0000259" key="11">
    <source>
        <dbReference type="PROSITE" id="PS51194"/>
    </source>
</evidence>
<keyword evidence="3 7" id="KW-0347">Helicase</keyword>
<dbReference type="CDD" id="cd18787">
    <property type="entry name" value="SF2_C_DEAD"/>
    <property type="match status" value="1"/>
</dbReference>
<evidence type="ECO:0000256" key="5">
    <source>
        <dbReference type="ARBA" id="ARBA00022884"/>
    </source>
</evidence>
<dbReference type="Pfam" id="PF00271">
    <property type="entry name" value="Helicase_C"/>
    <property type="match status" value="1"/>
</dbReference>
<keyword evidence="4 7" id="KW-0067">ATP-binding</keyword>
<gene>
    <name evidence="12" type="ORF">D0Z07_4624</name>
</gene>
<dbReference type="EC" id="3.6.4.13" evidence="8"/>
<feature type="domain" description="Helicase C-terminal" evidence="11">
    <location>
        <begin position="560"/>
        <end position="714"/>
    </location>
</feature>
<dbReference type="GO" id="GO:0003724">
    <property type="term" value="F:RNA helicase activity"/>
    <property type="evidence" value="ECO:0007669"/>
    <property type="project" value="UniProtKB-EC"/>
</dbReference>
<evidence type="ECO:0000256" key="2">
    <source>
        <dbReference type="ARBA" id="ARBA00022801"/>
    </source>
</evidence>
<keyword evidence="5 8" id="KW-0694">RNA-binding</keyword>
<feature type="compositionally biased region" description="Polar residues" evidence="9">
    <location>
        <begin position="63"/>
        <end position="72"/>
    </location>
</feature>
<dbReference type="PANTHER" id="PTHR24031">
    <property type="entry name" value="RNA HELICASE"/>
    <property type="match status" value="1"/>
</dbReference>
<dbReference type="SMART" id="SM00490">
    <property type="entry name" value="HELICc"/>
    <property type="match status" value="1"/>
</dbReference>
<dbReference type="PROSITE" id="PS00039">
    <property type="entry name" value="DEAD_ATP_HELICASE"/>
    <property type="match status" value="1"/>
</dbReference>
<dbReference type="InterPro" id="IPR001650">
    <property type="entry name" value="Helicase_C-like"/>
</dbReference>
<accession>A0A9P6VJ71</accession>
<evidence type="ECO:0000259" key="10">
    <source>
        <dbReference type="PROSITE" id="PS51192"/>
    </source>
</evidence>
<comment type="domain">
    <text evidence="8">The Q motif is unique to and characteristic of the DEAD box family of RNA helicases and controls ATP binding and hydrolysis.</text>
</comment>
<name>A0A9P6VJ71_9HELO</name>
<organism evidence="12 13">
    <name type="scientific">Hyphodiscus hymeniophilus</name>
    <dbReference type="NCBI Taxonomy" id="353542"/>
    <lineage>
        <taxon>Eukaryota</taxon>
        <taxon>Fungi</taxon>
        <taxon>Dikarya</taxon>
        <taxon>Ascomycota</taxon>
        <taxon>Pezizomycotina</taxon>
        <taxon>Leotiomycetes</taxon>
        <taxon>Helotiales</taxon>
        <taxon>Hyphodiscaceae</taxon>
        <taxon>Hyphodiscus</taxon>
    </lineage>
</organism>
<dbReference type="PROSITE" id="PS51192">
    <property type="entry name" value="HELICASE_ATP_BIND_1"/>
    <property type="match status" value="1"/>
</dbReference>
<keyword evidence="13" id="KW-1185">Reference proteome</keyword>
<dbReference type="Gene3D" id="3.40.50.300">
    <property type="entry name" value="P-loop containing nucleotide triphosphate hydrolases"/>
    <property type="match status" value="2"/>
</dbReference>
<dbReference type="InterPro" id="IPR027417">
    <property type="entry name" value="P-loop_NTPase"/>
</dbReference>
<dbReference type="AlphaFoldDB" id="A0A9P6VJ71"/>
<keyword evidence="6" id="KW-0539">Nucleus</keyword>
<comment type="similarity">
    <text evidence="7">Belongs to the DEAD box helicase family.</text>
</comment>
<dbReference type="SUPFAM" id="SSF52540">
    <property type="entry name" value="P-loop containing nucleoside triphosphate hydrolases"/>
    <property type="match status" value="1"/>
</dbReference>
<comment type="function">
    <text evidence="8">RNA helicase.</text>
</comment>